<comment type="caution">
    <text evidence="2">The sequence shown here is derived from an EMBL/GenBank/DDBJ whole genome shotgun (WGS) entry which is preliminary data.</text>
</comment>
<dbReference type="EMBL" id="JACSQL010000004">
    <property type="protein sequence ID" value="MBD7968770.1"/>
    <property type="molecule type" value="Genomic_DNA"/>
</dbReference>
<evidence type="ECO:0000313" key="2">
    <source>
        <dbReference type="EMBL" id="MBD7968770.1"/>
    </source>
</evidence>
<gene>
    <name evidence="2" type="ORF">H9647_11910</name>
</gene>
<sequence>MNFLQRIKDGAGRATEKAQHAVEINKINSQIANIKHDMSVNYTEMGRIFYEGYRAQDMSLAEERMMELSADCDTLQDEIDELREKIALLRNERVCVCGHVSDLDANFCPKCGRALTGNEKSAPIAHAQAKPEAAATVAEEEIQEEEEEELFPDLLLSEEEEIPSENYDLGDFLPEEKEEFDAEWERRRLEEMQRESERQHELDERIRYWKENNQHQETVETELPRETVKCQICAAELPKGSKWCPHCGTEQI</sequence>
<reference evidence="2 3" key="1">
    <citation type="submission" date="2020-08" db="EMBL/GenBank/DDBJ databases">
        <title>A Genomic Blueprint of the Chicken Gut Microbiome.</title>
        <authorList>
            <person name="Gilroy R."/>
            <person name="Ravi A."/>
            <person name="Getino M."/>
            <person name="Pursley I."/>
            <person name="Horton D.L."/>
            <person name="Alikhan N.-F."/>
            <person name="Baker D."/>
            <person name="Gharbi K."/>
            <person name="Hall N."/>
            <person name="Watson M."/>
            <person name="Adriaenssens E.M."/>
            <person name="Foster-Nyarko E."/>
            <person name="Jarju S."/>
            <person name="Secka A."/>
            <person name="Antonio M."/>
            <person name="Oren A."/>
            <person name="Chaudhuri R."/>
            <person name="La Ragione R.M."/>
            <person name="Hildebrand F."/>
            <person name="Pallen M.J."/>
        </authorList>
    </citation>
    <scope>NUCLEOTIDE SEQUENCE [LARGE SCALE GENOMIC DNA]</scope>
    <source>
        <strain evidence="2 3">Sa2BVA9</strain>
    </source>
</reference>
<organism evidence="2 3">
    <name type="scientific">Paenibacillus gallinarum</name>
    <dbReference type="NCBI Taxonomy" id="2762232"/>
    <lineage>
        <taxon>Bacteria</taxon>
        <taxon>Bacillati</taxon>
        <taxon>Bacillota</taxon>
        <taxon>Bacilli</taxon>
        <taxon>Bacillales</taxon>
        <taxon>Paenibacillaceae</taxon>
        <taxon>Paenibacillus</taxon>
    </lineage>
</organism>
<dbReference type="Proteomes" id="UP000608071">
    <property type="component" value="Unassembled WGS sequence"/>
</dbReference>
<proteinExistence type="predicted"/>
<feature type="coiled-coil region" evidence="1">
    <location>
        <begin position="58"/>
        <end position="92"/>
    </location>
</feature>
<name>A0ABR8SZ64_9BACL</name>
<keyword evidence="3" id="KW-1185">Reference proteome</keyword>
<evidence type="ECO:0000256" key="1">
    <source>
        <dbReference type="SAM" id="Coils"/>
    </source>
</evidence>
<keyword evidence="1" id="KW-0175">Coiled coil</keyword>
<accession>A0ABR8SZ64</accession>
<protein>
    <submittedName>
        <fullName evidence="2">Zinc ribbon domain-containing protein</fullName>
    </submittedName>
</protein>
<dbReference type="RefSeq" id="WP_191800116.1">
    <property type="nucleotide sequence ID" value="NZ_JACSQL010000004.1"/>
</dbReference>
<evidence type="ECO:0000313" key="3">
    <source>
        <dbReference type="Proteomes" id="UP000608071"/>
    </source>
</evidence>